<feature type="compositionally biased region" description="Basic residues" evidence="1">
    <location>
        <begin position="96"/>
        <end position="107"/>
    </location>
</feature>
<comment type="caution">
    <text evidence="2">The sequence shown here is derived from an EMBL/GenBank/DDBJ whole genome shotgun (WGS) entry which is preliminary data.</text>
</comment>
<organism evidence="2 3">
    <name type="scientific">Aspergillus cavernicola</name>
    <dbReference type="NCBI Taxonomy" id="176166"/>
    <lineage>
        <taxon>Eukaryota</taxon>
        <taxon>Fungi</taxon>
        <taxon>Dikarya</taxon>
        <taxon>Ascomycota</taxon>
        <taxon>Pezizomycotina</taxon>
        <taxon>Eurotiomycetes</taxon>
        <taxon>Eurotiomycetidae</taxon>
        <taxon>Eurotiales</taxon>
        <taxon>Aspergillaceae</taxon>
        <taxon>Aspergillus</taxon>
        <taxon>Aspergillus subgen. Nidulantes</taxon>
    </lineage>
</organism>
<evidence type="ECO:0000256" key="1">
    <source>
        <dbReference type="SAM" id="MobiDB-lite"/>
    </source>
</evidence>
<evidence type="ECO:0000313" key="3">
    <source>
        <dbReference type="Proteomes" id="UP001610335"/>
    </source>
</evidence>
<gene>
    <name evidence="2" type="ORF">BDW59DRAFT_159127</name>
</gene>
<feature type="region of interest" description="Disordered" evidence="1">
    <location>
        <begin position="1"/>
        <end position="29"/>
    </location>
</feature>
<evidence type="ECO:0000313" key="2">
    <source>
        <dbReference type="EMBL" id="KAL2829538.1"/>
    </source>
</evidence>
<name>A0ABR4IP52_9EURO</name>
<reference evidence="2 3" key="1">
    <citation type="submission" date="2024-07" db="EMBL/GenBank/DDBJ databases">
        <title>Section-level genome sequencing and comparative genomics of Aspergillus sections Usti and Cavernicolus.</title>
        <authorList>
            <consortium name="Lawrence Berkeley National Laboratory"/>
            <person name="Nybo J.L."/>
            <person name="Vesth T.C."/>
            <person name="Theobald S."/>
            <person name="Frisvad J.C."/>
            <person name="Larsen T.O."/>
            <person name="Kjaerboelling I."/>
            <person name="Rothschild-Mancinelli K."/>
            <person name="Lyhne E.K."/>
            <person name="Kogle M.E."/>
            <person name="Barry K."/>
            <person name="Clum A."/>
            <person name="Na H."/>
            <person name="Ledsgaard L."/>
            <person name="Lin J."/>
            <person name="Lipzen A."/>
            <person name="Kuo A."/>
            <person name="Riley R."/>
            <person name="Mondo S."/>
            <person name="LaButti K."/>
            <person name="Haridas S."/>
            <person name="Pangalinan J."/>
            <person name="Salamov A.A."/>
            <person name="Simmons B.A."/>
            <person name="Magnuson J.K."/>
            <person name="Chen J."/>
            <person name="Drula E."/>
            <person name="Henrissat B."/>
            <person name="Wiebenga A."/>
            <person name="Lubbers R.J."/>
            <person name="Gomes A.C."/>
            <person name="Makela M.R."/>
            <person name="Stajich J."/>
            <person name="Grigoriev I.V."/>
            <person name="Mortensen U.H."/>
            <person name="De vries R.P."/>
            <person name="Baker S.E."/>
            <person name="Andersen M.R."/>
        </authorList>
    </citation>
    <scope>NUCLEOTIDE SEQUENCE [LARGE SCALE GENOMIC DNA]</scope>
    <source>
        <strain evidence="2 3">CBS 600.67</strain>
    </source>
</reference>
<dbReference type="Proteomes" id="UP001610335">
    <property type="component" value="Unassembled WGS sequence"/>
</dbReference>
<protein>
    <submittedName>
        <fullName evidence="2">Uncharacterized protein</fullName>
    </submittedName>
</protein>
<feature type="region of interest" description="Disordered" evidence="1">
    <location>
        <begin position="45"/>
        <end position="115"/>
    </location>
</feature>
<sequence length="115" mass="12636">MEVTPTTAVASAKVTSTTTPPEIPIPAARESEYPLGVPLKFSLDGIVQNYPGNTSVPYSSGLSPPTPPQNHPHHIQQSPNAPKTYMPPPSKLLAHDHRRWRPRKRMSTRNVATRP</sequence>
<accession>A0ABR4IP52</accession>
<proteinExistence type="predicted"/>
<dbReference type="EMBL" id="JBFXLS010000016">
    <property type="protein sequence ID" value="KAL2829538.1"/>
    <property type="molecule type" value="Genomic_DNA"/>
</dbReference>
<keyword evidence="3" id="KW-1185">Reference proteome</keyword>
<feature type="compositionally biased region" description="Low complexity" evidence="1">
    <location>
        <begin position="1"/>
        <end position="28"/>
    </location>
</feature>
<feature type="compositionally biased region" description="Polar residues" evidence="1">
    <location>
        <begin position="50"/>
        <end position="63"/>
    </location>
</feature>